<dbReference type="AlphaFoldDB" id="A0A1D7TN76"/>
<organism evidence="2 3">
    <name type="scientific">Sulfurospirillum halorespirans DSM 13726</name>
    <dbReference type="NCBI Taxonomy" id="1193502"/>
    <lineage>
        <taxon>Bacteria</taxon>
        <taxon>Pseudomonadati</taxon>
        <taxon>Campylobacterota</taxon>
        <taxon>Epsilonproteobacteria</taxon>
        <taxon>Campylobacterales</taxon>
        <taxon>Sulfurospirillaceae</taxon>
        <taxon>Sulfurospirillum</taxon>
    </lineage>
</organism>
<proteinExistence type="inferred from homology"/>
<evidence type="ECO:0000313" key="3">
    <source>
        <dbReference type="Proteomes" id="UP000094609"/>
    </source>
</evidence>
<dbReference type="PATRIC" id="fig|1193502.14.peg.2710"/>
<sequence length="103" mass="11618">MKGFQLVFLTLQSRKHPNGEHISQWLMDVSEKIGIKGVTILKASQGIGRDGKLHSSNFFELADEPLEIMMNVNEAECEKLFTLLSEEKLGLFYTKTAIEFGTI</sequence>
<dbReference type="Pfam" id="PF02641">
    <property type="entry name" value="DUF190"/>
    <property type="match status" value="1"/>
</dbReference>
<dbReference type="EMBL" id="CP017111">
    <property type="protein sequence ID" value="AOO66435.1"/>
    <property type="molecule type" value="Genomic_DNA"/>
</dbReference>
<accession>A0A1D7TN76</accession>
<name>A0A1D7TN76_9BACT</name>
<dbReference type="STRING" id="1193502.SHALO_2677"/>
<evidence type="ECO:0000313" key="2">
    <source>
        <dbReference type="EMBL" id="AOO66435.1"/>
    </source>
</evidence>
<comment type="similarity">
    <text evidence="1">Belongs to the UPF0166 family.</text>
</comment>
<keyword evidence="3" id="KW-1185">Reference proteome</keyword>
<dbReference type="InterPro" id="IPR011322">
    <property type="entry name" value="N-reg_PII-like_a/b"/>
</dbReference>
<protein>
    <submittedName>
        <fullName evidence="2">Uncharacterized protein</fullName>
    </submittedName>
</protein>
<dbReference type="InterPro" id="IPR015867">
    <property type="entry name" value="N-reg_PII/ATP_PRibTrfase_C"/>
</dbReference>
<dbReference type="Gene3D" id="3.30.70.120">
    <property type="match status" value="1"/>
</dbReference>
<dbReference type="KEGG" id="shal:SHALO_2677"/>
<evidence type="ECO:0000256" key="1">
    <source>
        <dbReference type="ARBA" id="ARBA00010554"/>
    </source>
</evidence>
<gene>
    <name evidence="2" type="ORF">SHALO_2677</name>
</gene>
<dbReference type="InterPro" id="IPR003793">
    <property type="entry name" value="UPF0166"/>
</dbReference>
<dbReference type="SUPFAM" id="SSF54913">
    <property type="entry name" value="GlnB-like"/>
    <property type="match status" value="1"/>
</dbReference>
<dbReference type="RefSeq" id="WP_069478969.1">
    <property type="nucleotide sequence ID" value="NZ_CP017111.1"/>
</dbReference>
<dbReference type="Proteomes" id="UP000094609">
    <property type="component" value="Chromosome"/>
</dbReference>
<reference evidence="3" key="1">
    <citation type="submission" date="2016-08" db="EMBL/GenBank/DDBJ databases">
        <title>Complete genome sequence of the organohalide-respiring Epsilonproteobacterium Sulfurospirillum halorespirans.</title>
        <authorList>
            <person name="Goris T."/>
            <person name="Zimmermann J."/>
            <person name="Schenz B."/>
            <person name="Lemos M."/>
            <person name="Hackermueller J."/>
            <person name="Diekert G."/>
        </authorList>
    </citation>
    <scope>NUCLEOTIDE SEQUENCE [LARGE SCALE GENOMIC DNA]</scope>
    <source>
        <strain>DSM 13726</strain>
        <strain evidence="3">PCE-M2</strain>
    </source>
</reference>